<keyword evidence="4" id="KW-0720">Serine protease</keyword>
<dbReference type="AlphaFoldDB" id="A0A8J3Y3N4"/>
<protein>
    <submittedName>
        <fullName evidence="5">Peptidase E</fullName>
    </submittedName>
</protein>
<sequence length="250" mass="26848">MTADSPTIVASSIGFRSIGRGPLDWRPGPVFRYAADLAGAGARPRICFLNQATGDPADLLAAMYPAFTRAGFEPSHLALFPMPNVEDVRAHLLAQDVIWVGGGSVANLVAVWRAHGLDDILRECWQAGVVLGGVSAGSLCWHVGGTTDSFGPALRPFTAGLGFLPYSNGVHYDGEEQRRPLMQRLVGAGTLPDGYATDNWAALVYRGETLAEVVAERPGAYGWELRRSDDGTVVEERLETRLLPEAAQEM</sequence>
<proteinExistence type="inferred from homology"/>
<comment type="caution">
    <text evidence="5">The sequence shown here is derived from an EMBL/GenBank/DDBJ whole genome shotgun (WGS) entry which is preliminary data.</text>
</comment>
<reference evidence="5" key="1">
    <citation type="submission" date="2021-01" db="EMBL/GenBank/DDBJ databases">
        <title>Whole genome shotgun sequence of Spirilliplanes yamanashiensis NBRC 15828.</title>
        <authorList>
            <person name="Komaki H."/>
            <person name="Tamura T."/>
        </authorList>
    </citation>
    <scope>NUCLEOTIDE SEQUENCE</scope>
    <source>
        <strain evidence="5">NBRC 15828</strain>
    </source>
</reference>
<dbReference type="RefSeq" id="WP_203936281.1">
    <property type="nucleotide sequence ID" value="NZ_BAAAGJ010000005.1"/>
</dbReference>
<dbReference type="SUPFAM" id="SSF52317">
    <property type="entry name" value="Class I glutamine amidotransferase-like"/>
    <property type="match status" value="1"/>
</dbReference>
<evidence type="ECO:0000313" key="6">
    <source>
        <dbReference type="Proteomes" id="UP000652013"/>
    </source>
</evidence>
<dbReference type="EMBL" id="BOOY01000002">
    <property type="protein sequence ID" value="GIJ00937.1"/>
    <property type="molecule type" value="Genomic_DNA"/>
</dbReference>
<organism evidence="5 6">
    <name type="scientific">Spirilliplanes yamanashiensis</name>
    <dbReference type="NCBI Taxonomy" id="42233"/>
    <lineage>
        <taxon>Bacteria</taxon>
        <taxon>Bacillati</taxon>
        <taxon>Actinomycetota</taxon>
        <taxon>Actinomycetes</taxon>
        <taxon>Micromonosporales</taxon>
        <taxon>Micromonosporaceae</taxon>
        <taxon>Spirilliplanes</taxon>
    </lineage>
</organism>
<dbReference type="InterPro" id="IPR005320">
    <property type="entry name" value="Peptidase_S51"/>
</dbReference>
<keyword evidence="6" id="KW-1185">Reference proteome</keyword>
<evidence type="ECO:0000256" key="4">
    <source>
        <dbReference type="ARBA" id="ARBA00022825"/>
    </source>
</evidence>
<keyword evidence="3" id="KW-0378">Hydrolase</keyword>
<keyword evidence="2" id="KW-0645">Protease</keyword>
<dbReference type="Proteomes" id="UP000652013">
    <property type="component" value="Unassembled WGS sequence"/>
</dbReference>
<evidence type="ECO:0000256" key="1">
    <source>
        <dbReference type="ARBA" id="ARBA00006534"/>
    </source>
</evidence>
<dbReference type="GO" id="GO:0008236">
    <property type="term" value="F:serine-type peptidase activity"/>
    <property type="evidence" value="ECO:0007669"/>
    <property type="project" value="UniProtKB-KW"/>
</dbReference>
<evidence type="ECO:0000256" key="3">
    <source>
        <dbReference type="ARBA" id="ARBA00022801"/>
    </source>
</evidence>
<evidence type="ECO:0000256" key="2">
    <source>
        <dbReference type="ARBA" id="ARBA00022670"/>
    </source>
</evidence>
<dbReference type="GO" id="GO:0006508">
    <property type="term" value="P:proteolysis"/>
    <property type="evidence" value="ECO:0007669"/>
    <property type="project" value="UniProtKB-KW"/>
</dbReference>
<evidence type="ECO:0000313" key="5">
    <source>
        <dbReference type="EMBL" id="GIJ00937.1"/>
    </source>
</evidence>
<accession>A0A8J3Y3N4</accession>
<dbReference type="Pfam" id="PF03575">
    <property type="entry name" value="Peptidase_S51"/>
    <property type="match status" value="1"/>
</dbReference>
<comment type="similarity">
    <text evidence="1">Belongs to the peptidase S51 family.</text>
</comment>
<dbReference type="Gene3D" id="3.40.50.880">
    <property type="match status" value="1"/>
</dbReference>
<dbReference type="PANTHER" id="PTHR20842:SF0">
    <property type="entry name" value="ALPHA-ASPARTYL DIPEPTIDASE"/>
    <property type="match status" value="1"/>
</dbReference>
<dbReference type="InterPro" id="IPR029062">
    <property type="entry name" value="Class_I_gatase-like"/>
</dbReference>
<name>A0A8J3Y3N4_9ACTN</name>
<dbReference type="CDD" id="cd03146">
    <property type="entry name" value="GAT1_Peptidase_E"/>
    <property type="match status" value="1"/>
</dbReference>
<gene>
    <name evidence="5" type="ORF">Sya03_02890</name>
</gene>
<dbReference type="PANTHER" id="PTHR20842">
    <property type="entry name" value="PROTEASE S51 ALPHA-ASPARTYL DIPEPTIDASE"/>
    <property type="match status" value="1"/>
</dbReference>